<evidence type="ECO:0000256" key="2">
    <source>
        <dbReference type="ARBA" id="ARBA00022771"/>
    </source>
</evidence>
<dbReference type="InterPro" id="IPR011016">
    <property type="entry name" value="Znf_RING-CH"/>
</dbReference>
<dbReference type="SUPFAM" id="SSF57850">
    <property type="entry name" value="RING/U-box"/>
    <property type="match status" value="1"/>
</dbReference>
<evidence type="ECO:0000313" key="7">
    <source>
        <dbReference type="EMBL" id="TNV77923.1"/>
    </source>
</evidence>
<organism evidence="7 8">
    <name type="scientific">Halteria grandinella</name>
    <dbReference type="NCBI Taxonomy" id="5974"/>
    <lineage>
        <taxon>Eukaryota</taxon>
        <taxon>Sar</taxon>
        <taxon>Alveolata</taxon>
        <taxon>Ciliophora</taxon>
        <taxon>Intramacronucleata</taxon>
        <taxon>Spirotrichea</taxon>
        <taxon>Stichotrichia</taxon>
        <taxon>Sporadotrichida</taxon>
        <taxon>Halteriidae</taxon>
        <taxon>Halteria</taxon>
    </lineage>
</organism>
<dbReference type="InterPro" id="IPR051834">
    <property type="entry name" value="RING_finger_E3_ligase"/>
</dbReference>
<proteinExistence type="predicted"/>
<evidence type="ECO:0000256" key="4">
    <source>
        <dbReference type="PROSITE-ProRule" id="PRU00175"/>
    </source>
</evidence>
<dbReference type="GO" id="GO:0061630">
    <property type="term" value="F:ubiquitin protein ligase activity"/>
    <property type="evidence" value="ECO:0007669"/>
    <property type="project" value="TreeGrafter"/>
</dbReference>
<keyword evidence="1" id="KW-0479">Metal-binding</keyword>
<keyword evidence="5" id="KW-0732">Signal</keyword>
<dbReference type="Proteomes" id="UP000785679">
    <property type="component" value="Unassembled WGS sequence"/>
</dbReference>
<accession>A0A8J8NN50</accession>
<dbReference type="OrthoDB" id="291437at2759"/>
<evidence type="ECO:0000256" key="1">
    <source>
        <dbReference type="ARBA" id="ARBA00022723"/>
    </source>
</evidence>
<keyword evidence="8" id="KW-1185">Reference proteome</keyword>
<dbReference type="Gene3D" id="3.30.40.10">
    <property type="entry name" value="Zinc/RING finger domain, C3HC4 (zinc finger)"/>
    <property type="match status" value="1"/>
</dbReference>
<dbReference type="SMART" id="SM00744">
    <property type="entry name" value="RINGv"/>
    <property type="match status" value="1"/>
</dbReference>
<dbReference type="PROSITE" id="PS50089">
    <property type="entry name" value="ZF_RING_2"/>
    <property type="match status" value="1"/>
</dbReference>
<dbReference type="EMBL" id="RRYP01011145">
    <property type="protein sequence ID" value="TNV77923.1"/>
    <property type="molecule type" value="Genomic_DNA"/>
</dbReference>
<dbReference type="GO" id="GO:0006511">
    <property type="term" value="P:ubiquitin-dependent protein catabolic process"/>
    <property type="evidence" value="ECO:0007669"/>
    <property type="project" value="TreeGrafter"/>
</dbReference>
<name>A0A8J8NN50_HALGN</name>
<dbReference type="GO" id="GO:0005634">
    <property type="term" value="C:nucleus"/>
    <property type="evidence" value="ECO:0007669"/>
    <property type="project" value="TreeGrafter"/>
</dbReference>
<dbReference type="AlphaFoldDB" id="A0A8J8NN50"/>
<reference evidence="7" key="1">
    <citation type="submission" date="2019-06" db="EMBL/GenBank/DDBJ databases">
        <authorList>
            <person name="Zheng W."/>
        </authorList>
    </citation>
    <scope>NUCLEOTIDE SEQUENCE</scope>
    <source>
        <strain evidence="7">QDHG01</strain>
    </source>
</reference>
<sequence>MLKCCCIGTLLCCIVPIIFFAARQQQQPSWVPTPPTFVQNLYHTKFKPPANAPAGSELECSICLLAYTEEDEIIPLPCDERHFFHASCITQWLETNNCCPLCKAPVTQEALAQQQAQLGAGNAVAENRIVM</sequence>
<feature type="chain" id="PRO_5035225266" description="RING-type domain-containing protein" evidence="5">
    <location>
        <begin position="21"/>
        <end position="131"/>
    </location>
</feature>
<comment type="caution">
    <text evidence="7">The sequence shown here is derived from an EMBL/GenBank/DDBJ whole genome shotgun (WGS) entry which is preliminary data.</text>
</comment>
<protein>
    <recommendedName>
        <fullName evidence="6">RING-type domain-containing protein</fullName>
    </recommendedName>
</protein>
<evidence type="ECO:0000259" key="6">
    <source>
        <dbReference type="PROSITE" id="PS50089"/>
    </source>
</evidence>
<keyword evidence="2 4" id="KW-0863">Zinc-finger</keyword>
<dbReference type="PANTHER" id="PTHR45931">
    <property type="entry name" value="SI:CH211-59O9.10"/>
    <property type="match status" value="1"/>
</dbReference>
<feature type="signal peptide" evidence="5">
    <location>
        <begin position="1"/>
        <end position="20"/>
    </location>
</feature>
<dbReference type="Pfam" id="PF13639">
    <property type="entry name" value="zf-RING_2"/>
    <property type="match status" value="1"/>
</dbReference>
<dbReference type="GO" id="GO:0008270">
    <property type="term" value="F:zinc ion binding"/>
    <property type="evidence" value="ECO:0007669"/>
    <property type="project" value="UniProtKB-KW"/>
</dbReference>
<keyword evidence="3" id="KW-0862">Zinc</keyword>
<evidence type="ECO:0000256" key="5">
    <source>
        <dbReference type="SAM" id="SignalP"/>
    </source>
</evidence>
<gene>
    <name evidence="7" type="ORF">FGO68_gene17355</name>
</gene>
<dbReference type="InterPro" id="IPR001841">
    <property type="entry name" value="Znf_RING"/>
</dbReference>
<dbReference type="PANTHER" id="PTHR45931:SF3">
    <property type="entry name" value="RING ZINC FINGER-CONTAINING PROTEIN"/>
    <property type="match status" value="1"/>
</dbReference>
<dbReference type="InterPro" id="IPR013083">
    <property type="entry name" value="Znf_RING/FYVE/PHD"/>
</dbReference>
<evidence type="ECO:0000313" key="8">
    <source>
        <dbReference type="Proteomes" id="UP000785679"/>
    </source>
</evidence>
<feature type="domain" description="RING-type" evidence="6">
    <location>
        <begin position="60"/>
        <end position="103"/>
    </location>
</feature>
<evidence type="ECO:0000256" key="3">
    <source>
        <dbReference type="ARBA" id="ARBA00022833"/>
    </source>
</evidence>